<dbReference type="InterPro" id="IPR021309">
    <property type="entry name" value="YgaP-like_TM"/>
</dbReference>
<feature type="transmembrane region" description="Helical" evidence="1">
    <location>
        <begin position="21"/>
        <end position="51"/>
    </location>
</feature>
<evidence type="ECO:0000259" key="2">
    <source>
        <dbReference type="Pfam" id="PF11127"/>
    </source>
</evidence>
<keyword evidence="4" id="KW-1185">Reference proteome</keyword>
<protein>
    <recommendedName>
        <fullName evidence="2">Inner membrane protein YgaP-like transmembrane domain-containing protein</fullName>
    </recommendedName>
</protein>
<accession>A0AAU9BQF6</accession>
<dbReference type="EMBL" id="AP024714">
    <property type="protein sequence ID" value="BCX80666.1"/>
    <property type="molecule type" value="Genomic_DNA"/>
</dbReference>
<dbReference type="Proteomes" id="UP001321825">
    <property type="component" value="Chromosome"/>
</dbReference>
<keyword evidence="1" id="KW-1133">Transmembrane helix</keyword>
<reference evidence="4" key="1">
    <citation type="journal article" date="2024" name="Int. J. Syst. Evol. Microbiol.">
        <title>Methylomarinovum tepidoasis sp. nov., a moderately thermophilic methanotroph of the family Methylothermaceae isolated from a deep-sea hydrothermal field.</title>
        <authorList>
            <person name="Hirayama H."/>
            <person name="Takaki Y."/>
            <person name="Abe M."/>
            <person name="Miyazaki M."/>
            <person name="Uematsu K."/>
            <person name="Matsui Y."/>
            <person name="Takai K."/>
        </authorList>
    </citation>
    <scope>NUCLEOTIDE SEQUENCE [LARGE SCALE GENOMIC DNA]</scope>
    <source>
        <strain evidence="4">IT-9</strain>
    </source>
</reference>
<gene>
    <name evidence="3" type="ORF">MIT9_P0240</name>
</gene>
<dbReference type="KEGG" id="mcau:MIT9_P0240"/>
<keyword evidence="1" id="KW-0812">Transmembrane</keyword>
<evidence type="ECO:0000313" key="4">
    <source>
        <dbReference type="Proteomes" id="UP001321825"/>
    </source>
</evidence>
<evidence type="ECO:0000313" key="3">
    <source>
        <dbReference type="EMBL" id="BCX80666.1"/>
    </source>
</evidence>
<dbReference type="AlphaFoldDB" id="A0AAU9BQF6"/>
<name>A0AAU9BQF6_9GAMM</name>
<organism evidence="3 4">
    <name type="scientific">Methylomarinovum caldicuralii</name>
    <dbReference type="NCBI Taxonomy" id="438856"/>
    <lineage>
        <taxon>Bacteria</taxon>
        <taxon>Pseudomonadati</taxon>
        <taxon>Pseudomonadota</taxon>
        <taxon>Gammaproteobacteria</taxon>
        <taxon>Methylococcales</taxon>
        <taxon>Methylothermaceae</taxon>
        <taxon>Methylomarinovum</taxon>
    </lineage>
</organism>
<proteinExistence type="predicted"/>
<feature type="domain" description="Inner membrane protein YgaP-like transmembrane" evidence="2">
    <location>
        <begin position="12"/>
        <end position="70"/>
    </location>
</feature>
<sequence>MEFDFKRMFKYERNVGDRDRQIRYGVGALSVLISLFLGSIPLLLLGIALLVSGFTRFCPIYAGMGRSTLPPCCAGKMKEKESHGCCGGEEKKAEAGEHACCGGENHGHAH</sequence>
<keyword evidence="1" id="KW-0472">Membrane</keyword>
<dbReference type="Pfam" id="PF11127">
    <property type="entry name" value="YgaP-like_TM"/>
    <property type="match status" value="1"/>
</dbReference>
<dbReference type="RefSeq" id="WP_317705626.1">
    <property type="nucleotide sequence ID" value="NZ_AP024714.1"/>
</dbReference>
<evidence type="ECO:0000256" key="1">
    <source>
        <dbReference type="SAM" id="Phobius"/>
    </source>
</evidence>